<feature type="compositionally biased region" description="Basic residues" evidence="1">
    <location>
        <begin position="78"/>
        <end position="101"/>
    </location>
</feature>
<evidence type="ECO:0000313" key="2">
    <source>
        <dbReference type="EMBL" id="CAA9470919.1"/>
    </source>
</evidence>
<dbReference type="AlphaFoldDB" id="A0A6J4REZ1"/>
<dbReference type="GO" id="GO:0004494">
    <property type="term" value="F:methylmalonyl-CoA mutase activity"/>
    <property type="evidence" value="ECO:0007669"/>
    <property type="project" value="UniProtKB-EC"/>
</dbReference>
<feature type="compositionally biased region" description="Low complexity" evidence="1">
    <location>
        <begin position="1"/>
        <end position="12"/>
    </location>
</feature>
<feature type="compositionally biased region" description="Basic residues" evidence="1">
    <location>
        <begin position="402"/>
        <end position="418"/>
    </location>
</feature>
<proteinExistence type="predicted"/>
<reference evidence="2" key="1">
    <citation type="submission" date="2020-02" db="EMBL/GenBank/DDBJ databases">
        <authorList>
            <person name="Meier V. D."/>
        </authorList>
    </citation>
    <scope>NUCLEOTIDE SEQUENCE</scope>
    <source>
        <strain evidence="2">AVDCRST_MAG69</strain>
    </source>
</reference>
<feature type="compositionally biased region" description="Basic residues" evidence="1">
    <location>
        <begin position="203"/>
        <end position="222"/>
    </location>
</feature>
<feature type="compositionally biased region" description="Low complexity" evidence="1">
    <location>
        <begin position="423"/>
        <end position="453"/>
    </location>
</feature>
<dbReference type="EC" id="5.4.99.2" evidence="2"/>
<feature type="non-terminal residue" evidence="2">
    <location>
        <position position="1"/>
    </location>
</feature>
<sequence length="498" mass="55001">ARAPRRAGGAAVHPRRAPRNVPQAPVDHAPVRGLRVGQGVQRALPLPAGQREHGPVDGLRPPHPARPGLRRPAVPGRGRPHRRGDRHGRRHADRLRRHPARRGLDVDDHQRARQRPAGALRPRRRGAGRPERAAPRHGAERHPQGVHRPRELHLPARALHAAHGGPVRLLQAAHPQVVHGVHLGLPLPREGLLGGAGGGVHAGQRHRVRAGGGRRRPGRGRLRPAPGLLLQRPQQRLPGGRQVPRGPEDLGRDDARPVRRQGPQDAADPLPHADRRRDAHRPAAGQQHRARGAAGVRRGERRHAVPAHQRLRRGAGPAHRARRQDRAADPADRRPRVRRDRHRRPVRRLVLRRGAHRRDRAPRPRADRQDRRHGRLGRGDRVHQGRDRGVGLGLPGALRERPGHRRRRQQVRRGRHRGRGDPARGPAVRARPGRAPQGVQGRPRPGARPAAPRRAQDGRRGLGQPAVSHPPGAQGPLLDGRGVRRDARGLRGLPARDL</sequence>
<protein>
    <submittedName>
        <fullName evidence="2">Methylmalonyl-CoA mutase</fullName>
        <ecNumber evidence="2">5.4.99.2</ecNumber>
    </submittedName>
</protein>
<feature type="non-terminal residue" evidence="2">
    <location>
        <position position="498"/>
    </location>
</feature>
<feature type="compositionally biased region" description="Basic and acidic residues" evidence="1">
    <location>
        <begin position="361"/>
        <end position="370"/>
    </location>
</feature>
<feature type="region of interest" description="Disordered" evidence="1">
    <location>
        <begin position="196"/>
        <end position="498"/>
    </location>
</feature>
<feature type="compositionally biased region" description="Low complexity" evidence="1">
    <location>
        <begin position="282"/>
        <end position="296"/>
    </location>
</feature>
<organism evidence="2">
    <name type="scientific">uncultured Solirubrobacteraceae bacterium</name>
    <dbReference type="NCBI Taxonomy" id="1162706"/>
    <lineage>
        <taxon>Bacteria</taxon>
        <taxon>Bacillati</taxon>
        <taxon>Actinomycetota</taxon>
        <taxon>Thermoleophilia</taxon>
        <taxon>Solirubrobacterales</taxon>
        <taxon>Solirubrobacteraceae</taxon>
        <taxon>environmental samples</taxon>
    </lineage>
</organism>
<feature type="compositionally biased region" description="Basic residues" evidence="1">
    <location>
        <begin position="335"/>
        <end position="360"/>
    </location>
</feature>
<feature type="compositionally biased region" description="Low complexity" evidence="1">
    <location>
        <begin position="66"/>
        <end position="77"/>
    </location>
</feature>
<feature type="region of interest" description="Disordered" evidence="1">
    <location>
        <begin position="1"/>
        <end position="147"/>
    </location>
</feature>
<dbReference type="EMBL" id="CADCVP010000010">
    <property type="protein sequence ID" value="CAA9470919.1"/>
    <property type="molecule type" value="Genomic_DNA"/>
</dbReference>
<feature type="compositionally biased region" description="Basic and acidic residues" evidence="1">
    <location>
        <begin position="271"/>
        <end position="281"/>
    </location>
</feature>
<feature type="compositionally biased region" description="Basic and acidic residues" evidence="1">
    <location>
        <begin position="128"/>
        <end position="147"/>
    </location>
</feature>
<gene>
    <name evidence="2" type="ORF">AVDCRST_MAG69-74</name>
</gene>
<keyword evidence="2" id="KW-0413">Isomerase</keyword>
<feature type="compositionally biased region" description="Basic residues" evidence="1">
    <location>
        <begin position="299"/>
        <end position="323"/>
    </location>
</feature>
<feature type="compositionally biased region" description="Basic and acidic residues" evidence="1">
    <location>
        <begin position="377"/>
        <end position="389"/>
    </location>
</feature>
<feature type="compositionally biased region" description="Basic and acidic residues" evidence="1">
    <location>
        <begin position="246"/>
        <end position="257"/>
    </location>
</feature>
<accession>A0A6J4REZ1</accession>
<name>A0A6J4REZ1_9ACTN</name>
<feature type="compositionally biased region" description="Basic and acidic residues" evidence="1">
    <location>
        <begin position="324"/>
        <end position="334"/>
    </location>
</feature>
<evidence type="ECO:0000256" key="1">
    <source>
        <dbReference type="SAM" id="MobiDB-lite"/>
    </source>
</evidence>
<feature type="compositionally biased region" description="Low complexity" evidence="1">
    <location>
        <begin position="223"/>
        <end position="245"/>
    </location>
</feature>
<feature type="compositionally biased region" description="Basic and acidic residues" evidence="1">
    <location>
        <begin position="102"/>
        <end position="111"/>
    </location>
</feature>
<feature type="compositionally biased region" description="Basic and acidic residues" evidence="1">
    <location>
        <begin position="481"/>
        <end position="498"/>
    </location>
</feature>